<protein>
    <submittedName>
        <fullName evidence="1">Uncharacterized protein</fullName>
    </submittedName>
</protein>
<evidence type="ECO:0000313" key="2">
    <source>
        <dbReference type="Proteomes" id="UP001057402"/>
    </source>
</evidence>
<accession>A0ACB9QF28</accession>
<proteinExistence type="predicted"/>
<sequence length="81" mass="8812">MASIAPLTAHLSADACRSCLGNSGAQIKQLRSSEKQAVLFNENCTVMYSNTYIYGKVATSPLFPLYNPTNASNPTKHVQEF</sequence>
<dbReference type="EMBL" id="CM042885">
    <property type="protein sequence ID" value="KAI4365065.1"/>
    <property type="molecule type" value="Genomic_DNA"/>
</dbReference>
<name>A0ACB9QF28_9MYRT</name>
<gene>
    <name evidence="1" type="ORF">MLD38_021085</name>
</gene>
<dbReference type="Proteomes" id="UP001057402">
    <property type="component" value="Chromosome 6"/>
</dbReference>
<reference evidence="2" key="1">
    <citation type="journal article" date="2023" name="Front. Plant Sci.">
        <title>Chromosomal-level genome assembly of Melastoma candidum provides insights into trichome evolution.</title>
        <authorList>
            <person name="Zhong Y."/>
            <person name="Wu W."/>
            <person name="Sun C."/>
            <person name="Zou P."/>
            <person name="Liu Y."/>
            <person name="Dai S."/>
            <person name="Zhou R."/>
        </authorList>
    </citation>
    <scope>NUCLEOTIDE SEQUENCE [LARGE SCALE GENOMIC DNA]</scope>
</reference>
<evidence type="ECO:0000313" key="1">
    <source>
        <dbReference type="EMBL" id="KAI4365065.1"/>
    </source>
</evidence>
<comment type="caution">
    <text evidence="1">The sequence shown here is derived from an EMBL/GenBank/DDBJ whole genome shotgun (WGS) entry which is preliminary data.</text>
</comment>
<organism evidence="1 2">
    <name type="scientific">Melastoma candidum</name>
    <dbReference type="NCBI Taxonomy" id="119954"/>
    <lineage>
        <taxon>Eukaryota</taxon>
        <taxon>Viridiplantae</taxon>
        <taxon>Streptophyta</taxon>
        <taxon>Embryophyta</taxon>
        <taxon>Tracheophyta</taxon>
        <taxon>Spermatophyta</taxon>
        <taxon>Magnoliopsida</taxon>
        <taxon>eudicotyledons</taxon>
        <taxon>Gunneridae</taxon>
        <taxon>Pentapetalae</taxon>
        <taxon>rosids</taxon>
        <taxon>malvids</taxon>
        <taxon>Myrtales</taxon>
        <taxon>Melastomataceae</taxon>
        <taxon>Melastomatoideae</taxon>
        <taxon>Melastomateae</taxon>
        <taxon>Melastoma</taxon>
    </lineage>
</organism>
<keyword evidence="2" id="KW-1185">Reference proteome</keyword>